<dbReference type="HOGENOM" id="CLU_2463768_0_0_9"/>
<protein>
    <recommendedName>
        <fullName evidence="4">Copper-sensing transcriptional repressor CsoR</fullName>
    </recommendedName>
</protein>
<dbReference type="OrthoDB" id="9811244at2"/>
<dbReference type="RefSeq" id="WP_012544779.1">
    <property type="nucleotide sequence ID" value="NC_011295.1"/>
</dbReference>
<name>B5Y9N2_COPPD</name>
<evidence type="ECO:0008006" key="4">
    <source>
        <dbReference type="Google" id="ProtNLM"/>
    </source>
</evidence>
<sequence length="88" mass="9501">MKTNDGPAYGDEVLQMVKTAVGQLSAVERMLSDGVCCTEVATQIAAVQGLMKKIVSLMVRDRMAKCLPEKGSEELSKALQVLIEKTSK</sequence>
<dbReference type="InterPro" id="IPR003735">
    <property type="entry name" value="Metal_Tscrpt_repr"/>
</dbReference>
<dbReference type="GO" id="GO:0045892">
    <property type="term" value="P:negative regulation of DNA-templated transcription"/>
    <property type="evidence" value="ECO:0007669"/>
    <property type="project" value="UniProtKB-ARBA"/>
</dbReference>
<dbReference type="STRING" id="309798.COPRO5265_1171"/>
<dbReference type="GO" id="GO:0003677">
    <property type="term" value="F:DNA binding"/>
    <property type="evidence" value="ECO:0007669"/>
    <property type="project" value="InterPro"/>
</dbReference>
<dbReference type="EMBL" id="CP001145">
    <property type="protein sequence ID" value="ACI18129.1"/>
    <property type="molecule type" value="Genomic_DNA"/>
</dbReference>
<dbReference type="InterPro" id="IPR038390">
    <property type="entry name" value="Metal_Tscrpt_repr_sf"/>
</dbReference>
<keyword evidence="3" id="KW-1185">Reference proteome</keyword>
<dbReference type="KEGG" id="cpo:COPRO5265_1171"/>
<organism evidence="2 3">
    <name type="scientific">Coprothermobacter proteolyticus (strain ATCC 35245 / DSM 5265 / OCM 4 / BT)</name>
    <dbReference type="NCBI Taxonomy" id="309798"/>
    <lineage>
        <taxon>Bacteria</taxon>
        <taxon>Pseudomonadati</taxon>
        <taxon>Coprothermobacterota</taxon>
        <taxon>Coprothermobacteria</taxon>
        <taxon>Coprothermobacterales</taxon>
        <taxon>Coprothermobacteraceae</taxon>
        <taxon>Coprothermobacter</taxon>
    </lineage>
</organism>
<evidence type="ECO:0000313" key="2">
    <source>
        <dbReference type="EMBL" id="ACI18129.1"/>
    </source>
</evidence>
<reference evidence="3" key="1">
    <citation type="submission" date="2008-08" db="EMBL/GenBank/DDBJ databases">
        <title>The complete genome sequence of Coprothermobacter proteolyticus strain ATCC 5245 / DSM 5265 / BT.</title>
        <authorList>
            <person name="Dodson R.J."/>
            <person name="Durkin A.S."/>
            <person name="Wu M."/>
            <person name="Eisen J."/>
            <person name="Sutton G."/>
        </authorList>
    </citation>
    <scope>NUCLEOTIDE SEQUENCE [LARGE SCALE GENOMIC DNA]</scope>
    <source>
        <strain evidence="3">ATCC 35245 / DSM 5265 / OCM 4 / BT</strain>
    </source>
</reference>
<dbReference type="Pfam" id="PF02583">
    <property type="entry name" value="Trns_repr_metal"/>
    <property type="match status" value="1"/>
</dbReference>
<evidence type="ECO:0000313" key="3">
    <source>
        <dbReference type="Proteomes" id="UP000001732"/>
    </source>
</evidence>
<reference evidence="2 3" key="2">
    <citation type="journal article" date="2014" name="Genome Announc.">
        <title>Complete Genome Sequence of Coprothermobacter proteolyticus DSM 5265.</title>
        <authorList>
            <person name="Alexiev A."/>
            <person name="Coil D.A."/>
            <person name="Badger J.H."/>
            <person name="Enticknap J."/>
            <person name="Ward N."/>
            <person name="Robb F.T."/>
            <person name="Eisen J.A."/>
        </authorList>
    </citation>
    <scope>NUCLEOTIDE SEQUENCE [LARGE SCALE GENOMIC DNA]</scope>
    <source>
        <strain evidence="3">ATCC 35245 / DSM 5265 / OCM 4 / BT</strain>
    </source>
</reference>
<evidence type="ECO:0000256" key="1">
    <source>
        <dbReference type="ARBA" id="ARBA00005260"/>
    </source>
</evidence>
<dbReference type="Gene3D" id="1.20.58.1000">
    <property type="entry name" value="Metal-sensitive repressor, helix protomer"/>
    <property type="match status" value="1"/>
</dbReference>
<comment type="similarity">
    <text evidence="1">Belongs to the FrmR/RcnR family.</text>
</comment>
<proteinExistence type="inferred from homology"/>
<gene>
    <name evidence="2" type="ordered locus">COPRO5265_1171</name>
</gene>
<accession>B5Y9N2</accession>
<dbReference type="PANTHER" id="PTHR33677">
    <property type="entry name" value="TRANSCRIPTIONAL REPRESSOR FRMR-RELATED"/>
    <property type="match status" value="1"/>
</dbReference>
<dbReference type="GO" id="GO:0046872">
    <property type="term" value="F:metal ion binding"/>
    <property type="evidence" value="ECO:0007669"/>
    <property type="project" value="InterPro"/>
</dbReference>
<dbReference type="AlphaFoldDB" id="B5Y9N2"/>
<dbReference type="Proteomes" id="UP000001732">
    <property type="component" value="Chromosome"/>
</dbReference>
<dbReference type="eggNOG" id="COG1937">
    <property type="taxonomic scope" value="Bacteria"/>
</dbReference>